<gene>
    <name evidence="2" type="ORF">JM93_01818</name>
</gene>
<dbReference type="Proteomes" id="UP000320593">
    <property type="component" value="Unassembled WGS sequence"/>
</dbReference>
<protein>
    <submittedName>
        <fullName evidence="2">Nucleoside-diphosphate-sugar epimerase</fullName>
    </submittedName>
</protein>
<feature type="domain" description="NAD-dependent epimerase/dehydratase" evidence="1">
    <location>
        <begin position="3"/>
        <end position="192"/>
    </location>
</feature>
<keyword evidence="3" id="KW-1185">Reference proteome</keyword>
<reference evidence="2 3" key="1">
    <citation type="submission" date="2019-07" db="EMBL/GenBank/DDBJ databases">
        <title>Genomic Encyclopedia of Archaeal and Bacterial Type Strains, Phase II (KMG-II): from individual species to whole genera.</title>
        <authorList>
            <person name="Goeker M."/>
        </authorList>
    </citation>
    <scope>NUCLEOTIDE SEQUENCE [LARGE SCALE GENOMIC DNA]</scope>
    <source>
        <strain evidence="2 3">ATCC BAA-252</strain>
    </source>
</reference>
<dbReference type="Pfam" id="PF01370">
    <property type="entry name" value="Epimerase"/>
    <property type="match status" value="1"/>
</dbReference>
<dbReference type="RefSeq" id="WP_145342381.1">
    <property type="nucleotide sequence ID" value="NZ_SMLY01000066.1"/>
</dbReference>
<dbReference type="InterPro" id="IPR036291">
    <property type="entry name" value="NAD(P)-bd_dom_sf"/>
</dbReference>
<accession>A0A562T8P1</accession>
<organism evidence="2 3">
    <name type="scientific">Roseibium hamelinense</name>
    <dbReference type="NCBI Taxonomy" id="150831"/>
    <lineage>
        <taxon>Bacteria</taxon>
        <taxon>Pseudomonadati</taxon>
        <taxon>Pseudomonadota</taxon>
        <taxon>Alphaproteobacteria</taxon>
        <taxon>Hyphomicrobiales</taxon>
        <taxon>Stappiaceae</taxon>
        <taxon>Roseibium</taxon>
    </lineage>
</organism>
<dbReference type="PANTHER" id="PTHR43103:SF6">
    <property type="entry name" value="PUTATIVE-RELATED"/>
    <property type="match status" value="1"/>
</dbReference>
<dbReference type="InterPro" id="IPR001509">
    <property type="entry name" value="Epimerase_deHydtase"/>
</dbReference>
<proteinExistence type="predicted"/>
<dbReference type="EMBL" id="VLLF01000003">
    <property type="protein sequence ID" value="TWI89614.1"/>
    <property type="molecule type" value="Genomic_DNA"/>
</dbReference>
<dbReference type="SUPFAM" id="SSF51735">
    <property type="entry name" value="NAD(P)-binding Rossmann-fold domains"/>
    <property type="match status" value="1"/>
</dbReference>
<evidence type="ECO:0000313" key="2">
    <source>
        <dbReference type="EMBL" id="TWI89614.1"/>
    </source>
</evidence>
<name>A0A562T8P1_9HYPH</name>
<evidence type="ECO:0000313" key="3">
    <source>
        <dbReference type="Proteomes" id="UP000320593"/>
    </source>
</evidence>
<evidence type="ECO:0000259" key="1">
    <source>
        <dbReference type="Pfam" id="PF01370"/>
    </source>
</evidence>
<dbReference type="Gene3D" id="3.40.50.720">
    <property type="entry name" value="NAD(P)-binding Rossmann-like Domain"/>
    <property type="match status" value="1"/>
</dbReference>
<sequence>MRILFTGGSGKAGRHAIAYLVEKGHRVLNVDKVPLDHPGVSDRIADITDAGQMYDVMSSYAGFEELEPGTGVPRFDAVVHFAAVPRILMTTDNECYRVNTLGTYNVIDAAVKFGVRKIVFASSETTYGICFADGERKPDYLPIDEQHPVVPEDSYAMSKVVNEVTARSFQKRSGFDIYGLRINNVVEPHEYAQNFPDYLADPSLRLRNFFAYIDARDLGEMVDRCLAVDGLGFEVFNVSNNDHSVGLSSAELIDAYYQGVNVSDIGPNETFYSNKKAKDLLGFQPKHSWRDHLKQD</sequence>
<dbReference type="PANTHER" id="PTHR43103">
    <property type="entry name" value="NUCLEOSIDE-DIPHOSPHATE-SUGAR EPIMERASE"/>
    <property type="match status" value="1"/>
</dbReference>
<dbReference type="AlphaFoldDB" id="A0A562T8P1"/>
<comment type="caution">
    <text evidence="2">The sequence shown here is derived from an EMBL/GenBank/DDBJ whole genome shotgun (WGS) entry which is preliminary data.</text>
</comment>
<dbReference type="OrthoDB" id="9771073at2"/>